<sequence length="42" mass="4801">MIWPWQEGSGDDRSLPRWHHWILAALLIGVAMLVVPIFAAFV</sequence>
<dbReference type="RefSeq" id="WP_310227732.1">
    <property type="nucleotide sequence ID" value="NZ_JAVDWV010000033.1"/>
</dbReference>
<dbReference type="Proteomes" id="UP001267638">
    <property type="component" value="Unassembled WGS sequence"/>
</dbReference>
<reference evidence="2 3" key="1">
    <citation type="submission" date="2023-07" db="EMBL/GenBank/DDBJ databases">
        <title>Sorghum-associated microbial communities from plants grown in Nebraska, USA.</title>
        <authorList>
            <person name="Schachtman D."/>
        </authorList>
    </citation>
    <scope>NUCLEOTIDE SEQUENCE [LARGE SCALE GENOMIC DNA]</scope>
    <source>
        <strain evidence="2 3">4256</strain>
    </source>
</reference>
<evidence type="ECO:0000313" key="3">
    <source>
        <dbReference type="Proteomes" id="UP001267638"/>
    </source>
</evidence>
<gene>
    <name evidence="2" type="ORF">J2W40_004066</name>
</gene>
<keyword evidence="1" id="KW-0812">Transmembrane</keyword>
<keyword evidence="1" id="KW-0472">Membrane</keyword>
<evidence type="ECO:0000256" key="1">
    <source>
        <dbReference type="SAM" id="Phobius"/>
    </source>
</evidence>
<accession>A0ABU1X6K4</accession>
<evidence type="ECO:0000313" key="2">
    <source>
        <dbReference type="EMBL" id="MDR7157218.1"/>
    </source>
</evidence>
<keyword evidence="1" id="KW-1133">Transmembrane helix</keyword>
<protein>
    <submittedName>
        <fullName evidence="2">Uncharacterized protein</fullName>
    </submittedName>
</protein>
<name>A0ABU1X6K4_SPHXE</name>
<dbReference type="EMBL" id="JAVDWV010000033">
    <property type="protein sequence ID" value="MDR7157218.1"/>
    <property type="molecule type" value="Genomic_DNA"/>
</dbReference>
<feature type="transmembrane region" description="Helical" evidence="1">
    <location>
        <begin position="20"/>
        <end position="41"/>
    </location>
</feature>
<organism evidence="2 3">
    <name type="scientific">Sphingobium xenophagum</name>
    <dbReference type="NCBI Taxonomy" id="121428"/>
    <lineage>
        <taxon>Bacteria</taxon>
        <taxon>Pseudomonadati</taxon>
        <taxon>Pseudomonadota</taxon>
        <taxon>Alphaproteobacteria</taxon>
        <taxon>Sphingomonadales</taxon>
        <taxon>Sphingomonadaceae</taxon>
        <taxon>Sphingobium</taxon>
    </lineage>
</organism>
<proteinExistence type="predicted"/>
<keyword evidence="3" id="KW-1185">Reference proteome</keyword>
<comment type="caution">
    <text evidence="2">The sequence shown here is derived from an EMBL/GenBank/DDBJ whole genome shotgun (WGS) entry which is preliminary data.</text>
</comment>